<dbReference type="Pfam" id="PF03641">
    <property type="entry name" value="Lysine_decarbox"/>
    <property type="match status" value="1"/>
</dbReference>
<keyword evidence="2" id="KW-0378">Hydrolase</keyword>
<dbReference type="SUPFAM" id="SSF102405">
    <property type="entry name" value="MCP/YpsA-like"/>
    <property type="match status" value="1"/>
</dbReference>
<evidence type="ECO:0000256" key="2">
    <source>
        <dbReference type="RuleBase" id="RU363015"/>
    </source>
</evidence>
<dbReference type="InterPro" id="IPR031100">
    <property type="entry name" value="LOG_fam"/>
</dbReference>
<dbReference type="InterPro" id="IPR005269">
    <property type="entry name" value="LOG"/>
</dbReference>
<dbReference type="GO" id="GO:0005829">
    <property type="term" value="C:cytosol"/>
    <property type="evidence" value="ECO:0007669"/>
    <property type="project" value="TreeGrafter"/>
</dbReference>
<dbReference type="PANTHER" id="PTHR31223">
    <property type="entry name" value="LOG FAMILY PROTEIN YJL055W"/>
    <property type="match status" value="1"/>
</dbReference>
<comment type="similarity">
    <text evidence="1 2">Belongs to the LOG family.</text>
</comment>
<evidence type="ECO:0000313" key="3">
    <source>
        <dbReference type="EMBL" id="TDG67691.1"/>
    </source>
</evidence>
<proteinExistence type="inferred from homology"/>
<keyword evidence="4" id="KW-1185">Reference proteome</keyword>
<sequence>MIKFNRIKSVAVFMGSSFGDDTIYEQQTIEMSRLVAQHQLRMVYGGGKEGLMGVAAHSVMAAGGEVIGISPITLSAEAIDPDEITQFIEVDSIDERKQMMIAAADAFIVLPGGFGTLEELAQVISWAKIDLHSKPLALLNTKGFYDSLWRWLIDCVNCGFVQQSELEYLHIFDHPLDIFTYFKSFDDV</sequence>
<evidence type="ECO:0000313" key="4">
    <source>
        <dbReference type="Proteomes" id="UP000295681"/>
    </source>
</evidence>
<dbReference type="RefSeq" id="WP_010008570.1">
    <property type="nucleotide sequence ID" value="NZ_JAGYGP010000001.1"/>
</dbReference>
<dbReference type="PANTHER" id="PTHR31223:SF70">
    <property type="entry name" value="LOG FAMILY PROTEIN YJL055W"/>
    <property type="match status" value="1"/>
</dbReference>
<organism evidence="3 4">
    <name type="scientific">Leuconostoc fallax</name>
    <dbReference type="NCBI Taxonomy" id="1251"/>
    <lineage>
        <taxon>Bacteria</taxon>
        <taxon>Bacillati</taxon>
        <taxon>Bacillota</taxon>
        <taxon>Bacilli</taxon>
        <taxon>Lactobacillales</taxon>
        <taxon>Lactobacillaceae</taxon>
        <taxon>Leuconostoc</taxon>
    </lineage>
</organism>
<gene>
    <name evidence="3" type="ORF">C5L23_001490</name>
</gene>
<comment type="caution">
    <text evidence="3">The sequence shown here is derived from an EMBL/GenBank/DDBJ whole genome shotgun (WGS) entry which is preliminary data.</text>
</comment>
<evidence type="ECO:0000256" key="1">
    <source>
        <dbReference type="ARBA" id="ARBA00006763"/>
    </source>
</evidence>
<protein>
    <recommendedName>
        <fullName evidence="2">Cytokinin riboside 5'-monophosphate phosphoribohydrolase</fullName>
        <ecNumber evidence="2">3.2.2.n1</ecNumber>
    </recommendedName>
</protein>
<dbReference type="STRING" id="907931.GCA_000165675_00106"/>
<reference evidence="3 4" key="1">
    <citation type="journal article" date="2019" name="Appl. Microbiol. Biotechnol.">
        <title>Uncovering carbohydrate metabolism through a genotype-phenotype association study of 56 lactic acid bacteria genomes.</title>
        <authorList>
            <person name="Buron-Moles G."/>
            <person name="Chailyan A."/>
            <person name="Dolejs I."/>
            <person name="Forster J."/>
            <person name="Miks M.H."/>
        </authorList>
    </citation>
    <scope>NUCLEOTIDE SEQUENCE [LARGE SCALE GENOMIC DNA]</scope>
    <source>
        <strain evidence="3 4">ATCC 700006</strain>
    </source>
</reference>
<dbReference type="Gene3D" id="3.40.50.450">
    <property type="match status" value="1"/>
</dbReference>
<keyword evidence="2" id="KW-0203">Cytokinin biosynthesis</keyword>
<name>A0A4R5N793_9LACO</name>
<dbReference type="NCBIfam" id="TIGR00730">
    <property type="entry name" value="Rossman fold protein, TIGR00730 family"/>
    <property type="match status" value="1"/>
</dbReference>
<dbReference type="Proteomes" id="UP000295681">
    <property type="component" value="Unassembled WGS sequence"/>
</dbReference>
<dbReference type="EC" id="3.2.2.n1" evidence="2"/>
<accession>A0A4R5N793</accession>
<dbReference type="EMBL" id="PUFI01000015">
    <property type="protein sequence ID" value="TDG67691.1"/>
    <property type="molecule type" value="Genomic_DNA"/>
</dbReference>
<dbReference type="GO" id="GO:0016799">
    <property type="term" value="F:hydrolase activity, hydrolyzing N-glycosyl compounds"/>
    <property type="evidence" value="ECO:0007669"/>
    <property type="project" value="TreeGrafter"/>
</dbReference>
<dbReference type="AlphaFoldDB" id="A0A4R5N793"/>
<dbReference type="GO" id="GO:0009691">
    <property type="term" value="P:cytokinin biosynthetic process"/>
    <property type="evidence" value="ECO:0007669"/>
    <property type="project" value="UniProtKB-UniRule"/>
</dbReference>